<sequence>MGKHVTENPRILADTVEPERKRKNHEMSECCVLMGSSKSNCKEQQLLEAAAFHLILLSNPLQQSNESNDRCTGNSGSLDVGSRMIMEKKKRIQDYGLEDINVKPKNDRDVKSVTSSSSSSSSAETIKSGISIVSSMENEGRVQRLQHHRLRSIVDIYHVTRRI</sequence>
<protein>
    <submittedName>
        <fullName evidence="2">Uncharacterized protein</fullName>
    </submittedName>
</protein>
<dbReference type="AlphaFoldDB" id="A0AA36E930"/>
<feature type="region of interest" description="Disordered" evidence="1">
    <location>
        <begin position="63"/>
        <end position="84"/>
    </location>
</feature>
<name>A0AA36E930_LACSI</name>
<proteinExistence type="predicted"/>
<evidence type="ECO:0000256" key="1">
    <source>
        <dbReference type="SAM" id="MobiDB-lite"/>
    </source>
</evidence>
<keyword evidence="3" id="KW-1185">Reference proteome</keyword>
<organism evidence="2 3">
    <name type="scientific">Lactuca saligna</name>
    <name type="common">Willowleaf lettuce</name>
    <dbReference type="NCBI Taxonomy" id="75948"/>
    <lineage>
        <taxon>Eukaryota</taxon>
        <taxon>Viridiplantae</taxon>
        <taxon>Streptophyta</taxon>
        <taxon>Embryophyta</taxon>
        <taxon>Tracheophyta</taxon>
        <taxon>Spermatophyta</taxon>
        <taxon>Magnoliopsida</taxon>
        <taxon>eudicotyledons</taxon>
        <taxon>Gunneridae</taxon>
        <taxon>Pentapetalae</taxon>
        <taxon>asterids</taxon>
        <taxon>campanulids</taxon>
        <taxon>Asterales</taxon>
        <taxon>Asteraceae</taxon>
        <taxon>Cichorioideae</taxon>
        <taxon>Cichorieae</taxon>
        <taxon>Lactucinae</taxon>
        <taxon>Lactuca</taxon>
    </lineage>
</organism>
<gene>
    <name evidence="2" type="ORF">LSALG_LOCUS26508</name>
</gene>
<reference evidence="2" key="1">
    <citation type="submission" date="2023-04" db="EMBL/GenBank/DDBJ databases">
        <authorList>
            <person name="Vijverberg K."/>
            <person name="Xiong W."/>
            <person name="Schranz E."/>
        </authorList>
    </citation>
    <scope>NUCLEOTIDE SEQUENCE</scope>
</reference>
<dbReference type="Proteomes" id="UP001177003">
    <property type="component" value="Chromosome 5"/>
</dbReference>
<accession>A0AA36E930</accession>
<feature type="region of interest" description="Disordered" evidence="1">
    <location>
        <begin position="1"/>
        <end position="20"/>
    </location>
</feature>
<evidence type="ECO:0000313" key="2">
    <source>
        <dbReference type="EMBL" id="CAI9287128.1"/>
    </source>
</evidence>
<evidence type="ECO:0000313" key="3">
    <source>
        <dbReference type="Proteomes" id="UP001177003"/>
    </source>
</evidence>
<dbReference type="EMBL" id="OX465081">
    <property type="protein sequence ID" value="CAI9287128.1"/>
    <property type="molecule type" value="Genomic_DNA"/>
</dbReference>
<feature type="compositionally biased region" description="Basic and acidic residues" evidence="1">
    <location>
        <begin position="100"/>
        <end position="111"/>
    </location>
</feature>
<feature type="compositionally biased region" description="Polar residues" evidence="1">
    <location>
        <begin position="63"/>
        <end position="77"/>
    </location>
</feature>
<feature type="region of interest" description="Disordered" evidence="1">
    <location>
        <begin position="96"/>
        <end position="126"/>
    </location>
</feature>